<dbReference type="eggNOG" id="KOG0010">
    <property type="taxonomic scope" value="Eukaryota"/>
</dbReference>
<comment type="caution">
    <text evidence="2">The sequence shown here is derived from an EMBL/GenBank/DDBJ whole genome shotgun (WGS) entry which is preliminary data.</text>
</comment>
<dbReference type="RefSeq" id="XP_011128870.1">
    <property type="nucleotide sequence ID" value="XM_011130568.1"/>
</dbReference>
<dbReference type="Gene3D" id="1.10.260.100">
    <property type="match status" value="1"/>
</dbReference>
<dbReference type="GO" id="GO:0006511">
    <property type="term" value="P:ubiquitin-dependent protein catabolic process"/>
    <property type="evidence" value="ECO:0007669"/>
    <property type="project" value="TreeGrafter"/>
</dbReference>
<dbReference type="Proteomes" id="UP000019763">
    <property type="component" value="Unassembled WGS sequence"/>
</dbReference>
<feature type="non-terminal residue" evidence="2">
    <location>
        <position position="178"/>
    </location>
</feature>
<dbReference type="InterPro" id="IPR015496">
    <property type="entry name" value="Ubiquilin"/>
</dbReference>
<dbReference type="GO" id="GO:0005829">
    <property type="term" value="C:cytosol"/>
    <property type="evidence" value="ECO:0007669"/>
    <property type="project" value="TreeGrafter"/>
</dbReference>
<accession>A0A023BCQ2</accession>
<keyword evidence="3" id="KW-1185">Reference proteome</keyword>
<protein>
    <recommendedName>
        <fullName evidence="4">STI1 domain-containing protein</fullName>
    </recommendedName>
</protein>
<gene>
    <name evidence="2" type="ORF">GNI_013000</name>
</gene>
<evidence type="ECO:0000313" key="3">
    <source>
        <dbReference type="Proteomes" id="UP000019763"/>
    </source>
</evidence>
<evidence type="ECO:0000313" key="2">
    <source>
        <dbReference type="EMBL" id="EZG84445.1"/>
    </source>
</evidence>
<dbReference type="OrthoDB" id="267397at2759"/>
<dbReference type="AlphaFoldDB" id="A0A023BCQ2"/>
<dbReference type="GeneID" id="22910734"/>
<dbReference type="FunFam" id="1.10.260.100:FF:000001">
    <property type="entry name" value="Ubiquilin 1"/>
    <property type="match status" value="1"/>
</dbReference>
<dbReference type="GO" id="GO:0031593">
    <property type="term" value="F:polyubiquitin modification-dependent protein binding"/>
    <property type="evidence" value="ECO:0007669"/>
    <property type="project" value="TreeGrafter"/>
</dbReference>
<dbReference type="PANTHER" id="PTHR10677:SF3">
    <property type="entry name" value="FI07626P-RELATED"/>
    <property type="match status" value="1"/>
</dbReference>
<name>A0A023BCQ2_GRENI</name>
<feature type="region of interest" description="Disordered" evidence="1">
    <location>
        <begin position="148"/>
        <end position="178"/>
    </location>
</feature>
<evidence type="ECO:0008006" key="4">
    <source>
        <dbReference type="Google" id="ProtNLM"/>
    </source>
</evidence>
<evidence type="ECO:0000256" key="1">
    <source>
        <dbReference type="SAM" id="MobiDB-lite"/>
    </source>
</evidence>
<dbReference type="Pfam" id="PF23195">
    <property type="entry name" value="UBQLN1"/>
    <property type="match status" value="1"/>
</dbReference>
<dbReference type="EMBL" id="AFNH02000096">
    <property type="protein sequence ID" value="EZG84445.1"/>
    <property type="molecule type" value="Genomic_DNA"/>
</dbReference>
<organism evidence="2 3">
    <name type="scientific">Gregarina niphandrodes</name>
    <name type="common">Septate eugregarine</name>
    <dbReference type="NCBI Taxonomy" id="110365"/>
    <lineage>
        <taxon>Eukaryota</taxon>
        <taxon>Sar</taxon>
        <taxon>Alveolata</taxon>
        <taxon>Apicomplexa</taxon>
        <taxon>Conoidasida</taxon>
        <taxon>Gregarinasina</taxon>
        <taxon>Eugregarinorida</taxon>
        <taxon>Gregarinidae</taxon>
        <taxon>Gregarina</taxon>
    </lineage>
</organism>
<sequence>FVYKGEVKNPFQSILELGLTDEETVFYLENSPPQSSGSGPVPAAPTPSVPMISKMLQDPFVQLLMNSPDLLQILFDSNPQIQQLKRSNPQISALFSDPKEILDLMKTLSNPAAAREMLKATDRALNNVEAVPGGMDAIRSLYNDFTTMPAEEEDSPPPSDPTHLVIRRNDIEDTPFPR</sequence>
<dbReference type="PANTHER" id="PTHR10677">
    <property type="entry name" value="UBIQUILIN"/>
    <property type="match status" value="1"/>
</dbReference>
<proteinExistence type="predicted"/>
<dbReference type="VEuPathDB" id="CryptoDB:GNI_013000"/>
<feature type="non-terminal residue" evidence="2">
    <location>
        <position position="1"/>
    </location>
</feature>
<reference evidence="2" key="1">
    <citation type="submission" date="2013-12" db="EMBL/GenBank/DDBJ databases">
        <authorList>
            <person name="Omoto C.K."/>
            <person name="Sibley D."/>
            <person name="Venepally P."/>
            <person name="Hadjithomas M."/>
            <person name="Karamycheva S."/>
            <person name="Brunk B."/>
            <person name="Roos D."/>
            <person name="Caler E."/>
            <person name="Lorenzi H."/>
        </authorList>
    </citation>
    <scope>NUCLEOTIDE SEQUENCE</scope>
</reference>